<dbReference type="InterPro" id="IPR029060">
    <property type="entry name" value="PIN-like_dom_sf"/>
</dbReference>
<dbReference type="CDD" id="cd18692">
    <property type="entry name" value="PIN_VapC-like"/>
    <property type="match status" value="1"/>
</dbReference>
<proteinExistence type="predicted"/>
<sequence length="142" mass="15893">MSGNHFLDTNIFVYSFDPSNVLKKEMATSLIRNALQDGRGIVSSQVVQEFINVATRKFEVPFSVADCRKYLDSVLAGLCRVNTTIDLCRAALDVKERWGYSYYDSLIIAAALQGDCDILYSEDLHNGQKIMGLTIVNPFIET</sequence>
<keyword evidence="3" id="KW-1185">Reference proteome</keyword>
<accession>A0A5C4S8D6</accession>
<dbReference type="OrthoDB" id="13900at2"/>
<dbReference type="Gene3D" id="3.40.50.1010">
    <property type="entry name" value="5'-nuclease"/>
    <property type="match status" value="1"/>
</dbReference>
<dbReference type="Pfam" id="PF01850">
    <property type="entry name" value="PIN"/>
    <property type="match status" value="1"/>
</dbReference>
<organism evidence="2 3">
    <name type="scientific">Chlorobaculum thiosulfatiphilum</name>
    <name type="common">Chlorobium limicola f.sp. thiosulfatophilum</name>
    <dbReference type="NCBI Taxonomy" id="115852"/>
    <lineage>
        <taxon>Bacteria</taxon>
        <taxon>Pseudomonadati</taxon>
        <taxon>Chlorobiota</taxon>
        <taxon>Chlorobiia</taxon>
        <taxon>Chlorobiales</taxon>
        <taxon>Chlorobiaceae</taxon>
        <taxon>Chlorobaculum</taxon>
    </lineage>
</organism>
<dbReference type="SUPFAM" id="SSF88723">
    <property type="entry name" value="PIN domain-like"/>
    <property type="match status" value="1"/>
</dbReference>
<evidence type="ECO:0000313" key="2">
    <source>
        <dbReference type="EMBL" id="TNJ39522.1"/>
    </source>
</evidence>
<reference evidence="2 3" key="1">
    <citation type="submission" date="2019-05" db="EMBL/GenBank/DDBJ databases">
        <title>Draft Whole-Genome sequence of the green sulfur bacterium Chlorobaculum thiosulfatiphilum DSM 249.</title>
        <authorList>
            <person name="Meyer T.E."/>
            <person name="Kyndt J.A."/>
        </authorList>
    </citation>
    <scope>NUCLEOTIDE SEQUENCE [LARGE SCALE GENOMIC DNA]</scope>
    <source>
        <strain evidence="2 3">DSM 249</strain>
    </source>
</reference>
<comment type="caution">
    <text evidence="2">The sequence shown here is derived from an EMBL/GenBank/DDBJ whole genome shotgun (WGS) entry which is preliminary data.</text>
</comment>
<name>A0A5C4S8D6_CHLTI</name>
<dbReference type="Proteomes" id="UP000308271">
    <property type="component" value="Unassembled WGS sequence"/>
</dbReference>
<evidence type="ECO:0000259" key="1">
    <source>
        <dbReference type="Pfam" id="PF01850"/>
    </source>
</evidence>
<feature type="domain" description="PIN" evidence="1">
    <location>
        <begin position="6"/>
        <end position="123"/>
    </location>
</feature>
<dbReference type="EMBL" id="VDCH01000005">
    <property type="protein sequence ID" value="TNJ39522.1"/>
    <property type="molecule type" value="Genomic_DNA"/>
</dbReference>
<evidence type="ECO:0000313" key="3">
    <source>
        <dbReference type="Proteomes" id="UP000308271"/>
    </source>
</evidence>
<dbReference type="InterPro" id="IPR002716">
    <property type="entry name" value="PIN_dom"/>
</dbReference>
<dbReference type="RefSeq" id="WP_139456402.1">
    <property type="nucleotide sequence ID" value="NZ_VDCH01000005.1"/>
</dbReference>
<dbReference type="AlphaFoldDB" id="A0A5C4S8D6"/>
<protein>
    <submittedName>
        <fullName evidence="2">PIN domain-containing protein</fullName>
    </submittedName>
</protein>
<gene>
    <name evidence="2" type="ORF">FGF66_03945</name>
</gene>